<comment type="caution">
    <text evidence="6">The sequence shown here is derived from an EMBL/GenBank/DDBJ whole genome shotgun (WGS) entry which is preliminary data.</text>
</comment>
<reference evidence="6" key="1">
    <citation type="submission" date="2020-05" db="EMBL/GenBank/DDBJ databases">
        <title>Mycena genomes resolve the evolution of fungal bioluminescence.</title>
        <authorList>
            <person name="Tsai I.J."/>
        </authorList>
    </citation>
    <scope>NUCLEOTIDE SEQUENCE</scope>
    <source>
        <strain evidence="6">160909Yilan</strain>
    </source>
</reference>
<dbReference type="PROSITE" id="PS50865">
    <property type="entry name" value="ZF_MYND_2"/>
    <property type="match status" value="1"/>
</dbReference>
<keyword evidence="3" id="KW-0862">Zinc</keyword>
<dbReference type="Gene3D" id="6.10.140.2220">
    <property type="match status" value="1"/>
</dbReference>
<keyword evidence="1" id="KW-0479">Metal-binding</keyword>
<evidence type="ECO:0000259" key="5">
    <source>
        <dbReference type="PROSITE" id="PS50865"/>
    </source>
</evidence>
<evidence type="ECO:0000313" key="6">
    <source>
        <dbReference type="EMBL" id="KAF7361047.1"/>
    </source>
</evidence>
<dbReference type="AlphaFoldDB" id="A0A8H7D6D8"/>
<accession>A0A8H7D6D8</accession>
<evidence type="ECO:0000256" key="1">
    <source>
        <dbReference type="ARBA" id="ARBA00022723"/>
    </source>
</evidence>
<name>A0A8H7D6D8_9AGAR</name>
<feature type="domain" description="MYND-type" evidence="5">
    <location>
        <begin position="403"/>
        <end position="449"/>
    </location>
</feature>
<dbReference type="GO" id="GO:0008270">
    <property type="term" value="F:zinc ion binding"/>
    <property type="evidence" value="ECO:0007669"/>
    <property type="project" value="UniProtKB-KW"/>
</dbReference>
<dbReference type="EMBL" id="JACAZH010000008">
    <property type="protein sequence ID" value="KAF7361047.1"/>
    <property type="molecule type" value="Genomic_DNA"/>
</dbReference>
<dbReference type="Proteomes" id="UP000623467">
    <property type="component" value="Unassembled WGS sequence"/>
</dbReference>
<keyword evidence="2 4" id="KW-0863">Zinc-finger</keyword>
<sequence>MHRSLALERLHELPFSLRRRALAAASGDAEELGLLNMSPANVARLLPLYYAGLEAADIPPLLAQLDLSSTGSGFQAFTRKLSHVVMCLQGILLFDTHRPSGLSAPLSADLWARVWPWMLFLDTYRDNLPRLNITDVNPLSLIMVLGQHGEVSRSMRMTPGFFVVVFRAWKMILGQKTQLPGEFEILCACMHNLRLPGPITDDQFEEAIEGSGGSTLSFARLCVDHVKCVVKSVVPGGVDSIWCVIACLHKRCEKDDSFRVTLVNQGILPALASAACRFSSPPFTTQNNLLHMPRIIQYFITVSGHSMLTEALHRGLLRAVLTWGRMRDPQILEPLNLILNAFSRSSVYLSVLLQFQKSIKDLEPSIDSHTFRGFPVSDDWETLWSILQTRWALMDIYLEREKLSACGNIECCLIASKSVFKRCSHCLAKYCSKECQIYDWQHGAHRQHCSLKFVDPQIVAGTRSRQFLKALLHDDYLRLKHTILNNQLAYLRANPGTSLYVQFDYRTGVCEVSVKALDNEMWKRENARTSKSEGRMQIHMMRVSDGLYGEVTYIFPLYSSTGECRIGIEALAAKDACEETDRAQIQHLLELDILETHL</sequence>
<evidence type="ECO:0000256" key="4">
    <source>
        <dbReference type="PROSITE-ProRule" id="PRU00134"/>
    </source>
</evidence>
<protein>
    <submittedName>
        <fullName evidence="6">MYND-type domain-containing protein</fullName>
    </submittedName>
</protein>
<evidence type="ECO:0000256" key="2">
    <source>
        <dbReference type="ARBA" id="ARBA00022771"/>
    </source>
</evidence>
<dbReference type="InterPro" id="IPR002893">
    <property type="entry name" value="Znf_MYND"/>
</dbReference>
<gene>
    <name evidence="6" type="ORF">MSAN_01135300</name>
</gene>
<keyword evidence="7" id="KW-1185">Reference proteome</keyword>
<dbReference type="OrthoDB" id="3064914at2759"/>
<organism evidence="6 7">
    <name type="scientific">Mycena sanguinolenta</name>
    <dbReference type="NCBI Taxonomy" id="230812"/>
    <lineage>
        <taxon>Eukaryota</taxon>
        <taxon>Fungi</taxon>
        <taxon>Dikarya</taxon>
        <taxon>Basidiomycota</taxon>
        <taxon>Agaricomycotina</taxon>
        <taxon>Agaricomycetes</taxon>
        <taxon>Agaricomycetidae</taxon>
        <taxon>Agaricales</taxon>
        <taxon>Marasmiineae</taxon>
        <taxon>Mycenaceae</taxon>
        <taxon>Mycena</taxon>
    </lineage>
</organism>
<evidence type="ECO:0000313" key="7">
    <source>
        <dbReference type="Proteomes" id="UP000623467"/>
    </source>
</evidence>
<proteinExistence type="predicted"/>
<evidence type="ECO:0000256" key="3">
    <source>
        <dbReference type="ARBA" id="ARBA00022833"/>
    </source>
</evidence>
<dbReference type="SUPFAM" id="SSF144232">
    <property type="entry name" value="HIT/MYND zinc finger-like"/>
    <property type="match status" value="1"/>
</dbReference>